<evidence type="ECO:0000256" key="1">
    <source>
        <dbReference type="SAM" id="Coils"/>
    </source>
</evidence>
<dbReference type="EMBL" id="SJDL01000001">
    <property type="protein sequence ID" value="TBW59452.1"/>
    <property type="molecule type" value="Genomic_DNA"/>
</dbReference>
<comment type="caution">
    <text evidence="3">The sequence shown here is derived from an EMBL/GenBank/DDBJ whole genome shotgun (WGS) entry which is preliminary data.</text>
</comment>
<accession>A0ABY1ZUH7</accession>
<sequence length="107" mass="12068">MPNALESLDRLINDFREALTREDWETLDRVSQSVRPAVAAAVADVEEGTGDRDGLGQRLERLQTLMDDATRQATESRDTAARELRGMNQNRNALKTYANVRARGRRP</sequence>
<dbReference type="RefSeq" id="WP_131477914.1">
    <property type="nucleotide sequence ID" value="NZ_SJDL01000001.1"/>
</dbReference>
<keyword evidence="4" id="KW-1185">Reference proteome</keyword>
<organism evidence="3 4">
    <name type="scientific">Marinobacter halodurans</name>
    <dbReference type="NCBI Taxonomy" id="2528979"/>
    <lineage>
        <taxon>Bacteria</taxon>
        <taxon>Pseudomonadati</taxon>
        <taxon>Pseudomonadota</taxon>
        <taxon>Gammaproteobacteria</taxon>
        <taxon>Pseudomonadales</taxon>
        <taxon>Marinobacteraceae</taxon>
        <taxon>Marinobacter</taxon>
    </lineage>
</organism>
<feature type="coiled-coil region" evidence="1">
    <location>
        <begin position="52"/>
        <end position="79"/>
    </location>
</feature>
<evidence type="ECO:0000313" key="3">
    <source>
        <dbReference type="EMBL" id="TBW59452.1"/>
    </source>
</evidence>
<evidence type="ECO:0000313" key="4">
    <source>
        <dbReference type="Proteomes" id="UP000313645"/>
    </source>
</evidence>
<proteinExistence type="predicted"/>
<protein>
    <submittedName>
        <fullName evidence="3">SOS cell division inhibitor</fullName>
    </submittedName>
</protein>
<feature type="region of interest" description="Disordered" evidence="2">
    <location>
        <begin position="83"/>
        <end position="107"/>
    </location>
</feature>
<evidence type="ECO:0000256" key="2">
    <source>
        <dbReference type="SAM" id="MobiDB-lite"/>
    </source>
</evidence>
<gene>
    <name evidence="3" type="ORF">EZI54_00390</name>
</gene>
<keyword evidence="1" id="KW-0175">Coiled coil</keyword>
<reference evidence="3 4" key="1">
    <citation type="submission" date="2019-02" db="EMBL/GenBank/DDBJ databases">
        <title>Marinobacter halodurans sp. nov., a marine bacterium isolated from sea tidal flat.</title>
        <authorList>
            <person name="Yoo Y."/>
            <person name="Lee D.W."/>
            <person name="Kim B.S."/>
            <person name="Kim J.-J."/>
        </authorList>
    </citation>
    <scope>NUCLEOTIDE SEQUENCE [LARGE SCALE GENOMIC DNA]</scope>
    <source>
        <strain evidence="3 4">YJ-S3-2</strain>
    </source>
</reference>
<name>A0ABY1ZUH7_9GAMM</name>
<dbReference type="Proteomes" id="UP000313645">
    <property type="component" value="Unassembled WGS sequence"/>
</dbReference>